<sequence length="736" mass="80831">MRILAEVPITGYLDRFSHRPGEAFVAYVSTREPGPYRARLMRVVSADPNPKGPGMRFEDLSHLLDQSHEGRRQEVRLGSHGIIETGPARDPSAACTWTLLVQPGVLDPSAAVLAEEAGDHAVVLSIGPSGAEASIAWPGGSLELATKVPLKPKAWYRLWLAVDPASGRVVLGQQLLNKGEPVKVNGHASGVSLPSSGTVLFAAERELAPQRHFTGKLEDPAILRGCVEAFANPSAEVERLGGEVLAAWDFSQGIDSSSVVDVGPGKHHGRLVNQPMRAVVGAKWSGREVCWRNAPRDYAAIHFHDDDLDDCQWQADFTWAVPENMPSGAYAFHLTCRDGEDWLPFYVLPKREGPFAPIAFLAPTFTYQAYANDRRGGADAAYHERVRQWSAYPHNPDQHPEYGGSTYNLHRDGSGVAFTSRHRPILTMRPGFVSINDQRGSGLRHYPADTHILAWLEAKGFPFDIVTDEDLDDEGDALLTPYRAVLTGSHPEYHTLGTLDALQEYTENGGRLAYLGGNGFYWRIAREKKTPHIFELRRAEGGMRVWAAEPGEYFHALDGQLGGLWRRNRRPPQMLVGIGFVGQGAFEGTHFRRLPASRDPVHAWIFEGVEEDVFGDYGLSGGGAAGYELDCTDPELGTPENAIVLARSEDEPASFVLVPEEHIVRRGTIEGDPPQKVLPNELQLRAEMIYFDKPNGGAVYSVGSITFCGSLWRNGFEGPVSRVLENVVRRFSAASG</sequence>
<dbReference type="Pfam" id="PF20254">
    <property type="entry name" value="DMFA2_C"/>
    <property type="match status" value="1"/>
</dbReference>
<dbReference type="EMBL" id="JBHUGZ010000012">
    <property type="protein sequence ID" value="MFD1984561.1"/>
    <property type="molecule type" value="Genomic_DNA"/>
</dbReference>
<dbReference type="RefSeq" id="WP_379100333.1">
    <property type="nucleotide sequence ID" value="NZ_JBHUGZ010000012.1"/>
</dbReference>
<evidence type="ECO:0000259" key="1">
    <source>
        <dbReference type="Pfam" id="PF20254"/>
    </source>
</evidence>
<accession>A0ABW4UC90</accession>
<keyword evidence="3" id="KW-1185">Reference proteome</keyword>
<evidence type="ECO:0000313" key="3">
    <source>
        <dbReference type="Proteomes" id="UP001597405"/>
    </source>
</evidence>
<gene>
    <name evidence="2" type="ORF">ACFSOZ_18505</name>
</gene>
<proteinExistence type="predicted"/>
<evidence type="ECO:0000313" key="2">
    <source>
        <dbReference type="EMBL" id="MFD1984561.1"/>
    </source>
</evidence>
<feature type="domain" description="N,N-dimethylformamidase beta subunit-like C-terminal" evidence="1">
    <location>
        <begin position="277"/>
        <end position="712"/>
    </location>
</feature>
<comment type="caution">
    <text evidence="2">The sequence shown here is derived from an EMBL/GenBank/DDBJ whole genome shotgun (WGS) entry which is preliminary data.</text>
</comment>
<protein>
    <submittedName>
        <fullName evidence="2">N,N-dimethylformamidase beta subunit family domain-containing protein</fullName>
    </submittedName>
</protein>
<organism evidence="2 3">
    <name type="scientific">Mesorhizobium newzealandense</name>
    <dbReference type="NCBI Taxonomy" id="1300302"/>
    <lineage>
        <taxon>Bacteria</taxon>
        <taxon>Pseudomonadati</taxon>
        <taxon>Pseudomonadota</taxon>
        <taxon>Alphaproteobacteria</taxon>
        <taxon>Hyphomicrobiales</taxon>
        <taxon>Phyllobacteriaceae</taxon>
        <taxon>Mesorhizobium</taxon>
    </lineage>
</organism>
<reference evidence="3" key="1">
    <citation type="journal article" date="2019" name="Int. J. Syst. Evol. Microbiol.">
        <title>The Global Catalogue of Microorganisms (GCM) 10K type strain sequencing project: providing services to taxonomists for standard genome sequencing and annotation.</title>
        <authorList>
            <consortium name="The Broad Institute Genomics Platform"/>
            <consortium name="The Broad Institute Genome Sequencing Center for Infectious Disease"/>
            <person name="Wu L."/>
            <person name="Ma J."/>
        </authorList>
    </citation>
    <scope>NUCLEOTIDE SEQUENCE [LARGE SCALE GENOMIC DNA]</scope>
    <source>
        <strain evidence="3">CGMCC 1.16225</strain>
    </source>
</reference>
<dbReference type="InterPro" id="IPR046540">
    <property type="entry name" value="DMFA2_C"/>
</dbReference>
<name>A0ABW4UC90_9HYPH</name>
<dbReference type="Proteomes" id="UP001597405">
    <property type="component" value="Unassembled WGS sequence"/>
</dbReference>